<feature type="compositionally biased region" description="Low complexity" evidence="1">
    <location>
        <begin position="212"/>
        <end position="246"/>
    </location>
</feature>
<dbReference type="AlphaFoldDB" id="A0A397TMY0"/>
<evidence type="ECO:0000313" key="4">
    <source>
        <dbReference type="Proteomes" id="UP000265703"/>
    </source>
</evidence>
<gene>
    <name evidence="3" type="ORF">C1645_747123</name>
</gene>
<evidence type="ECO:0000313" key="3">
    <source>
        <dbReference type="EMBL" id="RIA99560.1"/>
    </source>
</evidence>
<accession>A0A397TMY0</accession>
<keyword evidence="2" id="KW-1133">Transmembrane helix</keyword>
<proteinExistence type="predicted"/>
<protein>
    <submittedName>
        <fullName evidence="3">Uncharacterized protein</fullName>
    </submittedName>
</protein>
<feature type="compositionally biased region" description="Low complexity" evidence="1">
    <location>
        <begin position="89"/>
        <end position="103"/>
    </location>
</feature>
<name>A0A397TMY0_9GLOM</name>
<keyword evidence="2" id="KW-0472">Membrane</keyword>
<dbReference type="OrthoDB" id="2433590at2759"/>
<dbReference type="Proteomes" id="UP000265703">
    <property type="component" value="Unassembled WGS sequence"/>
</dbReference>
<keyword evidence="4" id="KW-1185">Reference proteome</keyword>
<evidence type="ECO:0000256" key="1">
    <source>
        <dbReference type="SAM" id="MobiDB-lite"/>
    </source>
</evidence>
<dbReference type="EMBL" id="QKYT01000003">
    <property type="protein sequence ID" value="RIA99560.1"/>
    <property type="molecule type" value="Genomic_DNA"/>
</dbReference>
<keyword evidence="2" id="KW-0812">Transmembrane</keyword>
<feature type="region of interest" description="Disordered" evidence="1">
    <location>
        <begin position="145"/>
        <end position="299"/>
    </location>
</feature>
<organism evidence="3 4">
    <name type="scientific">Glomus cerebriforme</name>
    <dbReference type="NCBI Taxonomy" id="658196"/>
    <lineage>
        <taxon>Eukaryota</taxon>
        <taxon>Fungi</taxon>
        <taxon>Fungi incertae sedis</taxon>
        <taxon>Mucoromycota</taxon>
        <taxon>Glomeromycotina</taxon>
        <taxon>Glomeromycetes</taxon>
        <taxon>Glomerales</taxon>
        <taxon>Glomeraceae</taxon>
        <taxon>Glomus</taxon>
    </lineage>
</organism>
<sequence>MARYPGFHKHVNRIYVVIIIALSVGLPLLYLTIKQPSVKNIIAIIVCVIISYVIYWLIVRLNCYGTPNTLTAATLNNNNEYPHRIYTQSPPRSDSSTSSRSSTNGVNNHHPTFASYRLGGLTEIFRRFGGNNGTPNASDDEINEIEGALRPPPPTYNIALEGAGLPPPYMNDQIEISTHNSELSQMSETPRRPVPSVPSSSSLRRPVPPIPQQQSSTQSTQYTCDPPSPIISDSSPRRSVPSISQPPRRPVPLIPSSSLDNISQLPRRPVPPIPASSSSPLPPRLYKSISYDSKVRNNK</sequence>
<feature type="transmembrane region" description="Helical" evidence="2">
    <location>
        <begin position="40"/>
        <end position="58"/>
    </location>
</feature>
<evidence type="ECO:0000256" key="2">
    <source>
        <dbReference type="SAM" id="Phobius"/>
    </source>
</evidence>
<comment type="caution">
    <text evidence="3">The sequence shown here is derived from an EMBL/GenBank/DDBJ whole genome shotgun (WGS) entry which is preliminary data.</text>
</comment>
<feature type="compositionally biased region" description="Polar residues" evidence="1">
    <location>
        <begin position="174"/>
        <end position="188"/>
    </location>
</feature>
<reference evidence="3 4" key="1">
    <citation type="submission" date="2018-06" db="EMBL/GenBank/DDBJ databases">
        <title>Comparative genomics reveals the genomic features of Rhizophagus irregularis, R. cerebriforme, R. diaphanum and Gigaspora rosea, and their symbiotic lifestyle signature.</title>
        <authorList>
            <person name="Morin E."/>
            <person name="San Clemente H."/>
            <person name="Chen E.C.H."/>
            <person name="De La Providencia I."/>
            <person name="Hainaut M."/>
            <person name="Kuo A."/>
            <person name="Kohler A."/>
            <person name="Murat C."/>
            <person name="Tang N."/>
            <person name="Roy S."/>
            <person name="Loubradou J."/>
            <person name="Henrissat B."/>
            <person name="Grigoriev I.V."/>
            <person name="Corradi N."/>
            <person name="Roux C."/>
            <person name="Martin F.M."/>
        </authorList>
    </citation>
    <scope>NUCLEOTIDE SEQUENCE [LARGE SCALE GENOMIC DNA]</scope>
    <source>
        <strain evidence="3 4">DAOM 227022</strain>
    </source>
</reference>
<feature type="region of interest" description="Disordered" evidence="1">
    <location>
        <begin position="81"/>
        <end position="112"/>
    </location>
</feature>
<feature type="transmembrane region" description="Helical" evidence="2">
    <location>
        <begin position="14"/>
        <end position="33"/>
    </location>
</feature>